<organism evidence="8 9">
    <name type="scientific">Caldimonas mangrovi</name>
    <dbReference type="NCBI Taxonomy" id="2944811"/>
    <lineage>
        <taxon>Bacteria</taxon>
        <taxon>Pseudomonadati</taxon>
        <taxon>Pseudomonadota</taxon>
        <taxon>Betaproteobacteria</taxon>
        <taxon>Burkholderiales</taxon>
        <taxon>Sphaerotilaceae</taxon>
        <taxon>Caldimonas</taxon>
    </lineage>
</organism>
<dbReference type="Gene3D" id="2.50.20.10">
    <property type="entry name" value="Lipoprotein localisation LolA/LolB/LppX"/>
    <property type="match status" value="1"/>
</dbReference>
<dbReference type="InterPro" id="IPR038484">
    <property type="entry name" value="MucB/RseB_C_sf"/>
</dbReference>
<dbReference type="EMBL" id="JAMKFE010000008">
    <property type="protein sequence ID" value="MCM5680859.1"/>
    <property type="molecule type" value="Genomic_DNA"/>
</dbReference>
<reference evidence="8" key="1">
    <citation type="submission" date="2022-05" db="EMBL/GenBank/DDBJ databases">
        <title>Schlegelella sp. nov., isolated from mangrove soil.</title>
        <authorList>
            <person name="Liu Y."/>
            <person name="Ge X."/>
            <person name="Liu W."/>
        </authorList>
    </citation>
    <scope>NUCLEOTIDE SEQUENCE</scope>
    <source>
        <strain evidence="8">S2-27</strain>
    </source>
</reference>
<feature type="domain" description="MucB/RseB C-terminal" evidence="7">
    <location>
        <begin position="232"/>
        <end position="336"/>
    </location>
</feature>
<keyword evidence="3 5" id="KW-0732">Signal</keyword>
<dbReference type="InterPro" id="IPR033434">
    <property type="entry name" value="MucB/RseB_N"/>
</dbReference>
<dbReference type="Gene3D" id="3.30.200.100">
    <property type="entry name" value="MucB/RseB, C-terminal domain"/>
    <property type="match status" value="1"/>
</dbReference>
<dbReference type="Proteomes" id="UP001165541">
    <property type="component" value="Unassembled WGS sequence"/>
</dbReference>
<dbReference type="Pfam" id="PF03888">
    <property type="entry name" value="MucB_RseB"/>
    <property type="match status" value="1"/>
</dbReference>
<evidence type="ECO:0000313" key="8">
    <source>
        <dbReference type="EMBL" id="MCM5680859.1"/>
    </source>
</evidence>
<evidence type="ECO:0000259" key="7">
    <source>
        <dbReference type="Pfam" id="PF17188"/>
    </source>
</evidence>
<comment type="similarity">
    <text evidence="2">Belongs to the RseB family.</text>
</comment>
<evidence type="ECO:0000313" key="9">
    <source>
        <dbReference type="Proteomes" id="UP001165541"/>
    </source>
</evidence>
<dbReference type="PIRSF" id="PIRSF005427">
    <property type="entry name" value="RseB"/>
    <property type="match status" value="1"/>
</dbReference>
<evidence type="ECO:0000259" key="6">
    <source>
        <dbReference type="Pfam" id="PF03888"/>
    </source>
</evidence>
<keyword evidence="4" id="KW-0574">Periplasm</keyword>
<evidence type="ECO:0000256" key="1">
    <source>
        <dbReference type="ARBA" id="ARBA00004418"/>
    </source>
</evidence>
<dbReference type="InterPro" id="IPR005588">
    <property type="entry name" value="MucB_RseB"/>
</dbReference>
<feature type="chain" id="PRO_5047489830" evidence="5">
    <location>
        <begin position="25"/>
        <end position="340"/>
    </location>
</feature>
<dbReference type="PROSITE" id="PS51257">
    <property type="entry name" value="PROKAR_LIPOPROTEIN"/>
    <property type="match status" value="1"/>
</dbReference>
<proteinExistence type="inferred from homology"/>
<sequence length="340" mass="38581">MQWRWVAPWLGWGMLAFASCGVMAQPQEPVPLEKTEVRAWLLRIHDAAQKRNFQGTFVVSAGGQVASSRIAHYCEAGSQFERIESLDGQMRRVFRHNDLVATLWPASRVAVLEHRETLGTFPGLLHNDGERLSEHYEVRKLGADRVAGHEADVLMVSARDPYRYGYRLWADKDSGLLLRAEVLNEDEDVLESSAFSEVSIGVKSQPESVVKPMKKLSGYRVDRPALSKTHYEQEGWVYKQQVPGFRHVNCVKRSLGKSSSHESEGDAGREILQTIFSDGLAHVSIFVEPFDPSRHRREMLMSMGATHTLVRRYKDWWITAVGEVPPATLRLFVQGLERKL</sequence>
<accession>A0ABT0YQ50</accession>
<dbReference type="CDD" id="cd16327">
    <property type="entry name" value="RseB"/>
    <property type="match status" value="1"/>
</dbReference>
<gene>
    <name evidence="8" type="ORF">M8A51_15140</name>
</gene>
<dbReference type="PANTHER" id="PTHR38782">
    <property type="match status" value="1"/>
</dbReference>
<evidence type="ECO:0000256" key="4">
    <source>
        <dbReference type="ARBA" id="ARBA00022764"/>
    </source>
</evidence>
<evidence type="ECO:0000256" key="3">
    <source>
        <dbReference type="ARBA" id="ARBA00022729"/>
    </source>
</evidence>
<evidence type="ECO:0000256" key="5">
    <source>
        <dbReference type="SAM" id="SignalP"/>
    </source>
</evidence>
<feature type="signal peptide" evidence="5">
    <location>
        <begin position="1"/>
        <end position="24"/>
    </location>
</feature>
<dbReference type="InterPro" id="IPR033436">
    <property type="entry name" value="MucB/RseB_C"/>
</dbReference>
<keyword evidence="9" id="KW-1185">Reference proteome</keyword>
<dbReference type="PANTHER" id="PTHR38782:SF1">
    <property type="entry name" value="SIGMA-E FACTOR REGULATORY PROTEIN RSEB"/>
    <property type="match status" value="1"/>
</dbReference>
<name>A0ABT0YQ50_9BURK</name>
<comment type="caution">
    <text evidence="8">The sequence shown here is derived from an EMBL/GenBank/DDBJ whole genome shotgun (WGS) entry which is preliminary data.</text>
</comment>
<protein>
    <submittedName>
        <fullName evidence="8">MucB/RseB C-terminal domain-containing protein</fullName>
    </submittedName>
</protein>
<evidence type="ECO:0000256" key="2">
    <source>
        <dbReference type="ARBA" id="ARBA00008150"/>
    </source>
</evidence>
<comment type="subcellular location">
    <subcellularLocation>
        <location evidence="1">Periplasm</location>
    </subcellularLocation>
</comment>
<dbReference type="Pfam" id="PF17188">
    <property type="entry name" value="MucB_RseB_C"/>
    <property type="match status" value="1"/>
</dbReference>
<feature type="domain" description="MucB/RseB N-terminal" evidence="6">
    <location>
        <begin position="37"/>
        <end position="211"/>
    </location>
</feature>